<dbReference type="Gene3D" id="3.30.420.10">
    <property type="entry name" value="Ribonuclease H-like superfamily/Ribonuclease H"/>
    <property type="match status" value="1"/>
</dbReference>
<proteinExistence type="predicted"/>
<dbReference type="SUPFAM" id="SSF53098">
    <property type="entry name" value="Ribonuclease H-like"/>
    <property type="match status" value="1"/>
</dbReference>
<dbReference type="EMBL" id="CM001882">
    <property type="protein sequence ID" value="EOY04660.1"/>
    <property type="molecule type" value="Genomic_DNA"/>
</dbReference>
<dbReference type="eggNOG" id="KOG1075">
    <property type="taxonomic scope" value="Eukaryota"/>
</dbReference>
<dbReference type="InterPro" id="IPR053151">
    <property type="entry name" value="RNase_H-like"/>
</dbReference>
<organism evidence="2 3">
    <name type="scientific">Theobroma cacao</name>
    <name type="common">Cacao</name>
    <name type="synonym">Cocoa</name>
    <dbReference type="NCBI Taxonomy" id="3641"/>
    <lineage>
        <taxon>Eukaryota</taxon>
        <taxon>Viridiplantae</taxon>
        <taxon>Streptophyta</taxon>
        <taxon>Embryophyta</taxon>
        <taxon>Tracheophyta</taxon>
        <taxon>Spermatophyta</taxon>
        <taxon>Magnoliopsida</taxon>
        <taxon>eudicotyledons</taxon>
        <taxon>Gunneridae</taxon>
        <taxon>Pentapetalae</taxon>
        <taxon>rosids</taxon>
        <taxon>malvids</taxon>
        <taxon>Malvales</taxon>
        <taxon>Malvaceae</taxon>
        <taxon>Byttnerioideae</taxon>
        <taxon>Theobroma</taxon>
    </lineage>
</organism>
<reference evidence="2 3" key="1">
    <citation type="journal article" date="2013" name="Genome Biol.">
        <title>The genome sequence of the most widely cultivated cacao type and its use to identify candidate genes regulating pod color.</title>
        <authorList>
            <person name="Motamayor J.C."/>
            <person name="Mockaitis K."/>
            <person name="Schmutz J."/>
            <person name="Haiminen N."/>
            <person name="Iii D.L."/>
            <person name="Cornejo O."/>
            <person name="Findley S.D."/>
            <person name="Zheng P."/>
            <person name="Utro F."/>
            <person name="Royaert S."/>
            <person name="Saski C."/>
            <person name="Jenkins J."/>
            <person name="Podicheti R."/>
            <person name="Zhao M."/>
            <person name="Scheffler B.E."/>
            <person name="Stack J.C."/>
            <person name="Feltus F.A."/>
            <person name="Mustiga G.M."/>
            <person name="Amores F."/>
            <person name="Phillips W."/>
            <person name="Marelli J.P."/>
            <person name="May G.D."/>
            <person name="Shapiro H."/>
            <person name="Ma J."/>
            <person name="Bustamante C.D."/>
            <person name="Schnell R.J."/>
            <person name="Main D."/>
            <person name="Gilbert D."/>
            <person name="Parida L."/>
            <person name="Kuhn D.N."/>
        </authorList>
    </citation>
    <scope>NUCLEOTIDE SEQUENCE [LARGE SCALE GENOMIC DNA]</scope>
    <source>
        <strain evidence="3">cv. Matina 1-6</strain>
    </source>
</reference>
<dbReference type="PANTHER" id="PTHR47723">
    <property type="entry name" value="OS05G0353850 PROTEIN"/>
    <property type="match status" value="1"/>
</dbReference>
<dbReference type="Gramene" id="EOY04660">
    <property type="protein sequence ID" value="EOY04660"/>
    <property type="gene ID" value="TCM_019860"/>
</dbReference>
<dbReference type="InterPro" id="IPR012337">
    <property type="entry name" value="RNaseH-like_sf"/>
</dbReference>
<dbReference type="GO" id="GO:0003676">
    <property type="term" value="F:nucleic acid binding"/>
    <property type="evidence" value="ECO:0007669"/>
    <property type="project" value="InterPro"/>
</dbReference>
<gene>
    <name evidence="2" type="ORF">TCM_019860</name>
</gene>
<evidence type="ECO:0000313" key="3">
    <source>
        <dbReference type="Proteomes" id="UP000026915"/>
    </source>
</evidence>
<dbReference type="Pfam" id="PF13456">
    <property type="entry name" value="RVT_3"/>
    <property type="match status" value="1"/>
</dbReference>
<dbReference type="Proteomes" id="UP000026915">
    <property type="component" value="Chromosome 4"/>
</dbReference>
<feature type="domain" description="RNase H type-1" evidence="1">
    <location>
        <begin position="7"/>
        <end position="72"/>
    </location>
</feature>
<accession>A0A061EI62</accession>
<dbReference type="InParanoid" id="A0A061EI62"/>
<dbReference type="InterPro" id="IPR002156">
    <property type="entry name" value="RNaseH_domain"/>
</dbReference>
<dbReference type="AlphaFoldDB" id="A0A061EI62"/>
<name>A0A061EI62_THECC</name>
<keyword evidence="3" id="KW-1185">Reference proteome</keyword>
<dbReference type="InterPro" id="IPR036397">
    <property type="entry name" value="RNaseH_sf"/>
</dbReference>
<dbReference type="CDD" id="cd06222">
    <property type="entry name" value="RNase_H_like"/>
    <property type="match status" value="1"/>
</dbReference>
<dbReference type="PANTHER" id="PTHR47723:SF13">
    <property type="entry name" value="PUTATIVE-RELATED"/>
    <property type="match status" value="1"/>
</dbReference>
<protein>
    <recommendedName>
        <fullName evidence="1">RNase H type-1 domain-containing protein</fullName>
    </recommendedName>
</protein>
<dbReference type="InterPro" id="IPR044730">
    <property type="entry name" value="RNase_H-like_dom_plant"/>
</dbReference>
<evidence type="ECO:0000259" key="1">
    <source>
        <dbReference type="Pfam" id="PF13456"/>
    </source>
</evidence>
<dbReference type="GO" id="GO:0004523">
    <property type="term" value="F:RNA-DNA hybrid ribonuclease activity"/>
    <property type="evidence" value="ECO:0007669"/>
    <property type="project" value="InterPro"/>
</dbReference>
<evidence type="ECO:0000313" key="2">
    <source>
        <dbReference type="EMBL" id="EOY04660.1"/>
    </source>
</evidence>
<sequence>MFSVWTELWGVLDGLRLAWDSGFKKVMVQVDNKMVAQAISMDKLLSCSNTDLIHAIKDILQKEWEVHLLYIYCKGFWTYWASPEGNMIADYMANYGFDLVKTYGFFEHPPIGAKKLLMNDMLVVYFPRMIQV</sequence>
<dbReference type="HOGENOM" id="CLU_091516_3_1_1"/>